<proteinExistence type="predicted"/>
<keyword evidence="1" id="KW-0472">Membrane</keyword>
<accession>A0A2P2NC16</accession>
<keyword evidence="1" id="KW-0812">Transmembrane</keyword>
<organism evidence="2">
    <name type="scientific">Rhizophora mucronata</name>
    <name type="common">Asiatic mangrove</name>
    <dbReference type="NCBI Taxonomy" id="61149"/>
    <lineage>
        <taxon>Eukaryota</taxon>
        <taxon>Viridiplantae</taxon>
        <taxon>Streptophyta</taxon>
        <taxon>Embryophyta</taxon>
        <taxon>Tracheophyta</taxon>
        <taxon>Spermatophyta</taxon>
        <taxon>Magnoliopsida</taxon>
        <taxon>eudicotyledons</taxon>
        <taxon>Gunneridae</taxon>
        <taxon>Pentapetalae</taxon>
        <taxon>rosids</taxon>
        <taxon>fabids</taxon>
        <taxon>Malpighiales</taxon>
        <taxon>Rhizophoraceae</taxon>
        <taxon>Rhizophora</taxon>
    </lineage>
</organism>
<evidence type="ECO:0000313" key="2">
    <source>
        <dbReference type="EMBL" id="MBX39970.1"/>
    </source>
</evidence>
<feature type="transmembrane region" description="Helical" evidence="1">
    <location>
        <begin position="17"/>
        <end position="35"/>
    </location>
</feature>
<evidence type="ECO:0000256" key="1">
    <source>
        <dbReference type="SAM" id="Phobius"/>
    </source>
</evidence>
<keyword evidence="1" id="KW-1133">Transmembrane helix</keyword>
<sequence>MQEFHATSFPMQTFHALGNHFLCHIITWLLVSLLCK</sequence>
<reference evidence="2" key="1">
    <citation type="submission" date="2018-02" db="EMBL/GenBank/DDBJ databases">
        <title>Rhizophora mucronata_Transcriptome.</title>
        <authorList>
            <person name="Meera S.P."/>
            <person name="Sreeshan A."/>
            <person name="Augustine A."/>
        </authorList>
    </citation>
    <scope>NUCLEOTIDE SEQUENCE</scope>
    <source>
        <tissue evidence="2">Leaf</tissue>
    </source>
</reference>
<dbReference type="AlphaFoldDB" id="A0A2P2NC16"/>
<protein>
    <submittedName>
        <fullName evidence="2">Uncharacterized protein</fullName>
    </submittedName>
</protein>
<name>A0A2P2NC16_RHIMU</name>
<dbReference type="EMBL" id="GGEC01059486">
    <property type="protein sequence ID" value="MBX39970.1"/>
    <property type="molecule type" value="Transcribed_RNA"/>
</dbReference>